<dbReference type="Gene3D" id="1.10.8.20">
    <property type="entry name" value="N-terminal domain of phosphatidylinositol transfer protein sec14p"/>
    <property type="match status" value="1"/>
</dbReference>
<reference evidence="11" key="2">
    <citation type="submission" date="2022-03" db="EMBL/GenBank/DDBJ databases">
        <title>Draft title - Genomic analysis of global carrot germplasm unveils the trajectory of domestication and the origin of high carotenoid orange carrot.</title>
        <authorList>
            <person name="Iorizzo M."/>
            <person name="Ellison S."/>
            <person name="Senalik D."/>
            <person name="Macko-Podgorni A."/>
            <person name="Grzebelus D."/>
            <person name="Bostan H."/>
            <person name="Rolling W."/>
            <person name="Curaba J."/>
            <person name="Simon P."/>
        </authorList>
    </citation>
    <scope>NUCLEOTIDE SEQUENCE</scope>
    <source>
        <tissue evidence="11">Leaf</tissue>
    </source>
</reference>
<evidence type="ECO:0000313" key="11">
    <source>
        <dbReference type="EMBL" id="WOH04289.1"/>
    </source>
</evidence>
<dbReference type="Proteomes" id="UP000077755">
    <property type="component" value="Chromosome 6"/>
</dbReference>
<evidence type="ECO:0000256" key="8">
    <source>
        <dbReference type="SAM" id="Phobius"/>
    </source>
</evidence>
<feature type="compositionally biased region" description="Basic residues" evidence="7">
    <location>
        <begin position="17"/>
        <end position="26"/>
    </location>
</feature>
<keyword evidence="8" id="KW-1133">Transmembrane helix</keyword>
<dbReference type="Pfam" id="PF03765">
    <property type="entry name" value="CRAL_TRIO_N"/>
    <property type="match status" value="1"/>
</dbReference>
<dbReference type="GO" id="GO:0005886">
    <property type="term" value="C:plasma membrane"/>
    <property type="evidence" value="ECO:0007669"/>
    <property type="project" value="UniProtKB-SubCell"/>
</dbReference>
<feature type="transmembrane region" description="Helical" evidence="8">
    <location>
        <begin position="394"/>
        <end position="416"/>
    </location>
</feature>
<dbReference type="Gene3D" id="3.40.525.10">
    <property type="entry name" value="CRAL-TRIO lipid binding domain"/>
    <property type="match status" value="1"/>
</dbReference>
<dbReference type="GO" id="GO:0000139">
    <property type="term" value="C:Golgi membrane"/>
    <property type="evidence" value="ECO:0007669"/>
    <property type="project" value="UniProtKB-SubCell"/>
</dbReference>
<dbReference type="InterPro" id="IPR036865">
    <property type="entry name" value="CRAL-TRIO_dom_sf"/>
</dbReference>
<gene>
    <name evidence="11" type="ORF">DCAR_0623698</name>
</gene>
<dbReference type="GO" id="GO:0015031">
    <property type="term" value="P:protein transport"/>
    <property type="evidence" value="ECO:0007669"/>
    <property type="project" value="UniProtKB-KW"/>
</dbReference>
<evidence type="ECO:0000313" key="12">
    <source>
        <dbReference type="Proteomes" id="UP000077755"/>
    </source>
</evidence>
<reference evidence="11" key="1">
    <citation type="journal article" date="2016" name="Nat. Genet.">
        <title>A high-quality carrot genome assembly provides new insights into carotenoid accumulation and asterid genome evolution.</title>
        <authorList>
            <person name="Iorizzo M."/>
            <person name="Ellison S."/>
            <person name="Senalik D."/>
            <person name="Zeng P."/>
            <person name="Satapoomin P."/>
            <person name="Huang J."/>
            <person name="Bowman M."/>
            <person name="Iovene M."/>
            <person name="Sanseverino W."/>
            <person name="Cavagnaro P."/>
            <person name="Yildiz M."/>
            <person name="Macko-Podgorni A."/>
            <person name="Moranska E."/>
            <person name="Grzebelus E."/>
            <person name="Grzebelus D."/>
            <person name="Ashrafi H."/>
            <person name="Zheng Z."/>
            <person name="Cheng S."/>
            <person name="Spooner D."/>
            <person name="Van Deynze A."/>
            <person name="Simon P."/>
        </authorList>
    </citation>
    <scope>NUCLEOTIDE SEQUENCE</scope>
    <source>
        <tissue evidence="11">Leaf</tissue>
    </source>
</reference>
<dbReference type="InterPro" id="IPR051026">
    <property type="entry name" value="PI/PC_transfer"/>
</dbReference>
<organism evidence="11 12">
    <name type="scientific">Daucus carota subsp. sativus</name>
    <name type="common">Carrot</name>
    <dbReference type="NCBI Taxonomy" id="79200"/>
    <lineage>
        <taxon>Eukaryota</taxon>
        <taxon>Viridiplantae</taxon>
        <taxon>Streptophyta</taxon>
        <taxon>Embryophyta</taxon>
        <taxon>Tracheophyta</taxon>
        <taxon>Spermatophyta</taxon>
        <taxon>Magnoliopsida</taxon>
        <taxon>eudicotyledons</taxon>
        <taxon>Gunneridae</taxon>
        <taxon>Pentapetalae</taxon>
        <taxon>asterids</taxon>
        <taxon>campanulids</taxon>
        <taxon>Apiales</taxon>
        <taxon>Apiaceae</taxon>
        <taxon>Apioideae</taxon>
        <taxon>Scandiceae</taxon>
        <taxon>Daucinae</taxon>
        <taxon>Daucus</taxon>
        <taxon>Daucus sect. Daucus</taxon>
    </lineage>
</organism>
<dbReference type="AlphaFoldDB" id="A0AAF0XC45"/>
<sequence length="550" mass="61830">MTEHFGHYEGPTDERRRKSGSFKKRAANASSKIKNSFKRKGSRRSNSQLSFPIEDLRSAEELKAVDSFRQALAKANLLPSRFDDYHTMLRFLKARKFDIEQTKSMWANMLQWRKDFGADTILEDFKFSELDEVLQHYPQGYHGVDKGGRPVYIERLGKANLSKLMQVTTLERYVKYHVQEFEKTLCIKFPACSIAAKKHINSSLTIIDVQGLGFKNFNSTAREVMENLKKIDSNYYPETLHRMFVVNAGPSFRSLWNIVKKILDPKTASKIQVLGNKYQNKLLEVIDASELPEFLGGSCTCADRGGCLRSDKGPWKDPNILKSIAQSSILISNISSDEIKSVGHSNVVADRQFLCDDDVPVIDKAVDAEWKKQETLQVNTSRGGMVIGPLIAQFWANFVAFFMVLFSFMCSVRCLVAKGTSTSLSGASLNPLISESRHRSTEELSSLSIGSMREGDGLTTLVQKFCELEGKVNMLLTKSCVMPNEKEELLNAAVCRVDALEAELISTKKALHEALIRQEELLAYVDSQEVARSKANGEGFCKTDVVLYCV</sequence>
<evidence type="ECO:0000256" key="2">
    <source>
        <dbReference type="ARBA" id="ARBA00004395"/>
    </source>
</evidence>
<keyword evidence="5" id="KW-0175">Coiled coil</keyword>
<dbReference type="CDD" id="cd00170">
    <property type="entry name" value="SEC14"/>
    <property type="match status" value="1"/>
</dbReference>
<dbReference type="InterPro" id="IPR036273">
    <property type="entry name" value="CRAL/TRIO_N_dom_sf"/>
</dbReference>
<feature type="region of interest" description="Disordered" evidence="7">
    <location>
        <begin position="1"/>
        <end position="48"/>
    </location>
</feature>
<evidence type="ECO:0000256" key="1">
    <source>
        <dbReference type="ARBA" id="ARBA00004202"/>
    </source>
</evidence>
<dbReference type="PANTHER" id="PTHR45657:SF5">
    <property type="entry name" value="PHOSPHATIDYLINOSITOL_PHOSPHATIDYLCHOLINE TRANSFER PROTEIN SFH6"/>
    <property type="match status" value="1"/>
</dbReference>
<evidence type="ECO:0000259" key="9">
    <source>
        <dbReference type="SMART" id="SM00516"/>
    </source>
</evidence>
<dbReference type="InterPro" id="IPR001251">
    <property type="entry name" value="CRAL-TRIO_dom"/>
</dbReference>
<dbReference type="SMART" id="SM01100">
    <property type="entry name" value="CRAL_TRIO_N"/>
    <property type="match status" value="1"/>
</dbReference>
<evidence type="ECO:0000256" key="4">
    <source>
        <dbReference type="ARBA" id="ARBA00023034"/>
    </source>
</evidence>
<dbReference type="SMART" id="SM00516">
    <property type="entry name" value="SEC14"/>
    <property type="match status" value="1"/>
</dbReference>
<keyword evidence="8" id="KW-0812">Transmembrane</keyword>
<dbReference type="SUPFAM" id="SSF52087">
    <property type="entry name" value="CRAL/TRIO domain"/>
    <property type="match status" value="1"/>
</dbReference>
<dbReference type="Pfam" id="PF00650">
    <property type="entry name" value="CRAL_TRIO"/>
    <property type="match status" value="1"/>
</dbReference>
<evidence type="ECO:0000256" key="3">
    <source>
        <dbReference type="ARBA" id="ARBA00022927"/>
    </source>
</evidence>
<feature type="domain" description="CRAL/TRIO N-terminal" evidence="10">
    <location>
        <begin position="84"/>
        <end position="109"/>
    </location>
</feature>
<evidence type="ECO:0000259" key="10">
    <source>
        <dbReference type="SMART" id="SM01100"/>
    </source>
</evidence>
<name>A0AAF0XC45_DAUCS</name>
<dbReference type="EMBL" id="CP093348">
    <property type="protein sequence ID" value="WOH04289.1"/>
    <property type="molecule type" value="Genomic_DNA"/>
</dbReference>
<keyword evidence="4" id="KW-0333">Golgi apparatus</keyword>
<dbReference type="InterPro" id="IPR011074">
    <property type="entry name" value="CRAL/TRIO_N_dom"/>
</dbReference>
<feature type="domain" description="CRAL-TRIO" evidence="9">
    <location>
        <begin position="129"/>
        <end position="300"/>
    </location>
</feature>
<comment type="similarity">
    <text evidence="6">Belongs to the SFH family.</text>
</comment>
<keyword evidence="12" id="KW-1185">Reference proteome</keyword>
<keyword evidence="3" id="KW-0813">Transport</keyword>
<dbReference type="PANTHER" id="PTHR45657">
    <property type="entry name" value="CRAL-TRIO DOMAIN-CONTAINING PROTEIN YKL091C-RELATED"/>
    <property type="match status" value="1"/>
</dbReference>
<proteinExistence type="inferred from homology"/>
<accession>A0AAF0XC45</accession>
<protein>
    <recommendedName>
        <fullName evidence="13">CRAL-TRIO domain-containing protein</fullName>
    </recommendedName>
</protein>
<dbReference type="SUPFAM" id="SSF46938">
    <property type="entry name" value="CRAL/TRIO N-terminal domain"/>
    <property type="match status" value="1"/>
</dbReference>
<evidence type="ECO:0008006" key="13">
    <source>
        <dbReference type="Google" id="ProtNLM"/>
    </source>
</evidence>
<comment type="subcellular location">
    <subcellularLocation>
        <location evidence="1">Cell membrane</location>
        <topology evidence="1">Peripheral membrane protein</topology>
    </subcellularLocation>
    <subcellularLocation>
        <location evidence="2">Golgi apparatus membrane</location>
        <topology evidence="2">Peripheral membrane protein</topology>
    </subcellularLocation>
</comment>
<dbReference type="FunFam" id="3.40.525.10:FF:000011">
    <property type="entry name" value="SEC14 cytosolic factor"/>
    <property type="match status" value="1"/>
</dbReference>
<feature type="compositionally biased region" description="Basic and acidic residues" evidence="7">
    <location>
        <begin position="1"/>
        <end position="16"/>
    </location>
</feature>
<keyword evidence="8" id="KW-0472">Membrane</keyword>
<evidence type="ECO:0000256" key="5">
    <source>
        <dbReference type="ARBA" id="ARBA00023054"/>
    </source>
</evidence>
<evidence type="ECO:0000256" key="7">
    <source>
        <dbReference type="SAM" id="MobiDB-lite"/>
    </source>
</evidence>
<keyword evidence="3" id="KW-0653">Protein transport</keyword>
<evidence type="ECO:0000256" key="6">
    <source>
        <dbReference type="ARBA" id="ARBA00038020"/>
    </source>
</evidence>